<dbReference type="InterPro" id="IPR011939">
    <property type="entry name" value="DNA_repair_and_recomb_RadB"/>
</dbReference>
<dbReference type="InterPro" id="IPR013632">
    <property type="entry name" value="Rad51_C"/>
</dbReference>
<comment type="function">
    <text evidence="8 9">Involved in DNA repair and in homologous recombination. May regulate the cleavage reactions of the branch-structured DNA. Has a very weak ATPase activity that is not stimulated by DNA. Binds DNA but does not promote DNA strands exchange.</text>
</comment>
<dbReference type="PIRSF" id="PIRSF003336">
    <property type="entry name" value="RadB"/>
    <property type="match status" value="1"/>
</dbReference>
<dbReference type="EMBL" id="CP031311">
    <property type="protein sequence ID" value="QCC47328.1"/>
    <property type="molecule type" value="Genomic_DNA"/>
</dbReference>
<keyword evidence="3 9" id="KW-0547">Nucleotide-binding</keyword>
<dbReference type="HAMAP" id="MF_00350">
    <property type="entry name" value="RadB"/>
    <property type="match status" value="1"/>
</dbReference>
<evidence type="ECO:0000313" key="14">
    <source>
        <dbReference type="Proteomes" id="UP000296733"/>
    </source>
</evidence>
<dbReference type="Proteomes" id="UP000236740">
    <property type="component" value="Unassembled WGS sequence"/>
</dbReference>
<dbReference type="GO" id="GO:0006310">
    <property type="term" value="P:DNA recombination"/>
    <property type="evidence" value="ECO:0007669"/>
    <property type="project" value="UniProtKB-UniRule"/>
</dbReference>
<keyword evidence="5 9" id="KW-0067">ATP-binding</keyword>
<dbReference type="SMART" id="SM00382">
    <property type="entry name" value="AAA"/>
    <property type="match status" value="1"/>
</dbReference>
<evidence type="ECO:0000256" key="2">
    <source>
        <dbReference type="ARBA" id="ARBA00018143"/>
    </source>
</evidence>
<keyword evidence="4 9" id="KW-0227">DNA damage</keyword>
<dbReference type="OrthoDB" id="17644at2157"/>
<dbReference type="GeneID" id="39857708"/>
<dbReference type="PRINTS" id="PR01874">
    <property type="entry name" value="DNAREPAIRADA"/>
</dbReference>
<dbReference type="Pfam" id="PF08423">
    <property type="entry name" value="Rad51"/>
    <property type="match status" value="1"/>
</dbReference>
<proteinExistence type="inferred from homology"/>
<reference evidence="12 13" key="1">
    <citation type="submission" date="2016-10" db="EMBL/GenBank/DDBJ databases">
        <authorList>
            <person name="de Groot N.N."/>
        </authorList>
    </citation>
    <scope>NUCLEOTIDE SEQUENCE [LARGE SCALE GENOMIC DNA]</scope>
    <source>
        <strain evidence="12 13">CGMCC 1.10331</strain>
    </source>
</reference>
<dbReference type="NCBIfam" id="NF006861">
    <property type="entry name" value="PRK09361.1-1"/>
    <property type="match status" value="1"/>
</dbReference>
<dbReference type="KEGG" id="hlm:DV707_06440"/>
<organism evidence="12 13">
    <name type="scientific">Halobellus limi</name>
    <dbReference type="NCBI Taxonomy" id="699433"/>
    <lineage>
        <taxon>Archaea</taxon>
        <taxon>Methanobacteriati</taxon>
        <taxon>Methanobacteriota</taxon>
        <taxon>Stenosarchaea group</taxon>
        <taxon>Halobacteria</taxon>
        <taxon>Halobacteriales</taxon>
        <taxon>Haloferacaceae</taxon>
        <taxon>Halobellus</taxon>
    </lineage>
</organism>
<feature type="domain" description="RecA family profile 1" evidence="10">
    <location>
        <begin position="1"/>
        <end position="166"/>
    </location>
</feature>
<evidence type="ECO:0000256" key="9">
    <source>
        <dbReference type="HAMAP-Rule" id="MF_00350"/>
    </source>
</evidence>
<dbReference type="Gene3D" id="3.40.50.300">
    <property type="entry name" value="P-loop containing nucleotide triphosphate hydrolases"/>
    <property type="match status" value="1"/>
</dbReference>
<dbReference type="InterPro" id="IPR027417">
    <property type="entry name" value="P-loop_NTPase"/>
</dbReference>
<comment type="similarity">
    <text evidence="1 9">Belongs to the eukaryotic RecA-like protein family. RadB subfamily.</text>
</comment>
<evidence type="ECO:0000256" key="7">
    <source>
        <dbReference type="ARBA" id="ARBA00023172"/>
    </source>
</evidence>
<evidence type="ECO:0000256" key="4">
    <source>
        <dbReference type="ARBA" id="ARBA00022763"/>
    </source>
</evidence>
<dbReference type="GO" id="GO:0005524">
    <property type="term" value="F:ATP binding"/>
    <property type="evidence" value="ECO:0007669"/>
    <property type="project" value="UniProtKB-UniRule"/>
</dbReference>
<protein>
    <recommendedName>
        <fullName evidence="2 9">DNA repair and recombination protein RadB</fullName>
    </recommendedName>
</protein>
<dbReference type="EMBL" id="FNVN01000001">
    <property type="protein sequence ID" value="SEF61367.1"/>
    <property type="molecule type" value="Genomic_DNA"/>
</dbReference>
<dbReference type="PANTHER" id="PTHR22942:SF47">
    <property type="entry name" value="DNA REPAIR AND RECOMBINATION PROTEIN RADB"/>
    <property type="match status" value="1"/>
</dbReference>
<gene>
    <name evidence="9 11" type="primary">radB</name>
    <name evidence="11" type="ORF">DV707_06440</name>
    <name evidence="12" type="ORF">SAMN04488133_0259</name>
</gene>
<sequence length="231" mass="24653">MSDALTTGCRALDELLGGGFERGTVTQLYGPPAAGKTNLALSAAVQVAADGGTAVYIDTEGLSIDRFRQLAEGATDADQSVEDVTSRLVVSEAHDFEEQEEAVRDAAEFAERAELIVLDSATGFYRLERTGDADAGDSLRRVASQVTHLLSLARKHDLAVVITNQVFTDPDSDRSRALGGHTLEHWTGAVLRLDRFRGGNRRATLEKHRAKPAGESAAFEITGEGLSGVDL</sequence>
<dbReference type="GO" id="GO:0006281">
    <property type="term" value="P:DNA repair"/>
    <property type="evidence" value="ECO:0007669"/>
    <property type="project" value="UniProtKB-UniRule"/>
</dbReference>
<evidence type="ECO:0000313" key="13">
    <source>
        <dbReference type="Proteomes" id="UP000236740"/>
    </source>
</evidence>
<dbReference type="GO" id="GO:0140664">
    <property type="term" value="F:ATP-dependent DNA damage sensor activity"/>
    <property type="evidence" value="ECO:0007669"/>
    <property type="project" value="InterPro"/>
</dbReference>
<dbReference type="NCBIfam" id="TIGR02237">
    <property type="entry name" value="recomb_radB"/>
    <property type="match status" value="1"/>
</dbReference>
<dbReference type="AlphaFoldDB" id="A0A1H5TH88"/>
<evidence type="ECO:0000256" key="1">
    <source>
        <dbReference type="ARBA" id="ARBA00006876"/>
    </source>
</evidence>
<dbReference type="GO" id="GO:0003684">
    <property type="term" value="F:damaged DNA binding"/>
    <property type="evidence" value="ECO:0007669"/>
    <property type="project" value="UniProtKB-UniRule"/>
</dbReference>
<evidence type="ECO:0000256" key="6">
    <source>
        <dbReference type="ARBA" id="ARBA00023125"/>
    </source>
</evidence>
<evidence type="ECO:0000259" key="10">
    <source>
        <dbReference type="PROSITE" id="PS50162"/>
    </source>
</evidence>
<dbReference type="PANTHER" id="PTHR22942">
    <property type="entry name" value="RECA/RAD51/RADA DNA STRAND-PAIRING FAMILY MEMBER"/>
    <property type="match status" value="1"/>
</dbReference>
<keyword evidence="7 9" id="KW-0233">DNA recombination</keyword>
<accession>A0A1H5TH88</accession>
<evidence type="ECO:0000256" key="3">
    <source>
        <dbReference type="ARBA" id="ARBA00022741"/>
    </source>
</evidence>
<reference evidence="11 14" key="2">
    <citation type="journal article" date="2019" name="Nat. Commun.">
        <title>A new type of DNA phosphorothioation-based antiviral system in archaea.</title>
        <authorList>
            <person name="Xiong L."/>
            <person name="Liu S."/>
            <person name="Chen S."/>
            <person name="Xiao Y."/>
            <person name="Zhu B."/>
            <person name="Gao Y."/>
            <person name="Zhang Y."/>
            <person name="Chen B."/>
            <person name="Luo J."/>
            <person name="Deng Z."/>
            <person name="Chen X."/>
            <person name="Wang L."/>
            <person name="Chen S."/>
        </authorList>
    </citation>
    <scope>NUCLEOTIDE SEQUENCE [LARGE SCALE GENOMIC DNA]</scope>
    <source>
        <strain evidence="11 14">CGMCC 1.10331</strain>
    </source>
</reference>
<evidence type="ECO:0000256" key="5">
    <source>
        <dbReference type="ARBA" id="ARBA00022840"/>
    </source>
</evidence>
<dbReference type="InterPro" id="IPR020588">
    <property type="entry name" value="RecA_ATP-bd"/>
</dbReference>
<dbReference type="Proteomes" id="UP000296733">
    <property type="component" value="Chromosome"/>
</dbReference>
<keyword evidence="13" id="KW-1185">Reference proteome</keyword>
<evidence type="ECO:0000256" key="8">
    <source>
        <dbReference type="ARBA" id="ARBA00024641"/>
    </source>
</evidence>
<keyword evidence="6 9" id="KW-0238">DNA-binding</keyword>
<dbReference type="InterPro" id="IPR003593">
    <property type="entry name" value="AAA+_ATPase"/>
</dbReference>
<dbReference type="RefSeq" id="WP_103990071.1">
    <property type="nucleotide sequence ID" value="NZ_CP031311.1"/>
</dbReference>
<dbReference type="PROSITE" id="PS50162">
    <property type="entry name" value="RECA_2"/>
    <property type="match status" value="1"/>
</dbReference>
<evidence type="ECO:0000313" key="12">
    <source>
        <dbReference type="EMBL" id="SEF61367.1"/>
    </source>
</evidence>
<dbReference type="SUPFAM" id="SSF52540">
    <property type="entry name" value="P-loop containing nucleoside triphosphate hydrolases"/>
    <property type="match status" value="1"/>
</dbReference>
<evidence type="ECO:0000313" key="11">
    <source>
        <dbReference type="EMBL" id="QCC47328.1"/>
    </source>
</evidence>
<name>A0A1H5TH88_9EURY</name>